<dbReference type="OrthoDB" id="1093155at2"/>
<dbReference type="Pfam" id="PF00254">
    <property type="entry name" value="FKBP_C"/>
    <property type="match status" value="1"/>
</dbReference>
<proteinExistence type="inferred from homology"/>
<comment type="catalytic activity">
    <reaction evidence="1 5 6">
        <text>[protein]-peptidylproline (omega=180) = [protein]-peptidylproline (omega=0)</text>
        <dbReference type="Rhea" id="RHEA:16237"/>
        <dbReference type="Rhea" id="RHEA-COMP:10747"/>
        <dbReference type="Rhea" id="RHEA-COMP:10748"/>
        <dbReference type="ChEBI" id="CHEBI:83833"/>
        <dbReference type="ChEBI" id="CHEBI:83834"/>
        <dbReference type="EC" id="5.2.1.8"/>
    </reaction>
</comment>
<dbReference type="GO" id="GO:0003755">
    <property type="term" value="F:peptidyl-prolyl cis-trans isomerase activity"/>
    <property type="evidence" value="ECO:0007669"/>
    <property type="project" value="UniProtKB-UniRule"/>
</dbReference>
<keyword evidence="9" id="KW-1185">Reference proteome</keyword>
<reference evidence="8 9" key="2">
    <citation type="submission" date="2018-05" db="EMBL/GenBank/DDBJ databases">
        <authorList>
            <person name="Lanie J.A."/>
            <person name="Ng W.-L."/>
            <person name="Kazmierczak K.M."/>
            <person name="Andrzejewski T.M."/>
            <person name="Davidsen T.M."/>
            <person name="Wayne K.J."/>
            <person name="Tettelin H."/>
            <person name="Glass J.I."/>
            <person name="Rusch D."/>
            <person name="Podicherti R."/>
            <person name="Tsui H.-C.T."/>
            <person name="Winkler M.E."/>
        </authorList>
    </citation>
    <scope>NUCLEOTIDE SEQUENCE [LARGE SCALE GENOMIC DNA]</scope>
    <source>
        <strain evidence="8 9">C305</strain>
    </source>
</reference>
<accession>A0A2U2XH96</accession>
<reference evidence="8 9" key="1">
    <citation type="submission" date="2018-05" db="EMBL/GenBank/DDBJ databases">
        <title>Brumimicrobium oceani sp. nov., isolated from coastal sediment.</title>
        <authorList>
            <person name="Kou Y."/>
        </authorList>
    </citation>
    <scope>NUCLEOTIDE SEQUENCE [LARGE SCALE GENOMIC DNA]</scope>
    <source>
        <strain evidence="8 9">C305</strain>
    </source>
</reference>
<sequence length="173" mass="20030">MVKRFILFSSFFGLLFSCEDKAKELPPEPEWSVEHSTKMNEQFTREDEINIRLYLSRRENWEMKSTGSGLRYWIYEDKEGPTAEAGDKVDVKFEIKMLNDSLLYKTEDKELSTFKVDKSDIETGVMEGIKYLSEGDKAKLIIPSHIGHGLLGDFKKIPPLQVLVVDLELVKIY</sequence>
<organism evidence="8 9">
    <name type="scientific">Brumimicrobium oceani</name>
    <dbReference type="NCBI Taxonomy" id="2100725"/>
    <lineage>
        <taxon>Bacteria</taxon>
        <taxon>Pseudomonadati</taxon>
        <taxon>Bacteroidota</taxon>
        <taxon>Flavobacteriia</taxon>
        <taxon>Flavobacteriales</taxon>
        <taxon>Crocinitomicaceae</taxon>
        <taxon>Brumimicrobium</taxon>
    </lineage>
</organism>
<keyword evidence="3 5" id="KW-0697">Rotamase</keyword>
<dbReference type="InterPro" id="IPR046357">
    <property type="entry name" value="PPIase_dom_sf"/>
</dbReference>
<dbReference type="AlphaFoldDB" id="A0A2U2XH96"/>
<dbReference type="Gene3D" id="3.10.50.40">
    <property type="match status" value="1"/>
</dbReference>
<dbReference type="Proteomes" id="UP000245370">
    <property type="component" value="Unassembled WGS sequence"/>
</dbReference>
<evidence type="ECO:0000256" key="5">
    <source>
        <dbReference type="PROSITE-ProRule" id="PRU00277"/>
    </source>
</evidence>
<evidence type="ECO:0000256" key="6">
    <source>
        <dbReference type="RuleBase" id="RU003915"/>
    </source>
</evidence>
<evidence type="ECO:0000256" key="2">
    <source>
        <dbReference type="ARBA" id="ARBA00006577"/>
    </source>
</evidence>
<dbReference type="PROSITE" id="PS50059">
    <property type="entry name" value="FKBP_PPIASE"/>
    <property type="match status" value="1"/>
</dbReference>
<evidence type="ECO:0000313" key="8">
    <source>
        <dbReference type="EMBL" id="PWH87172.1"/>
    </source>
</evidence>
<comment type="similarity">
    <text evidence="2 6">Belongs to the FKBP-type PPIase family.</text>
</comment>
<dbReference type="SUPFAM" id="SSF54534">
    <property type="entry name" value="FKBP-like"/>
    <property type="match status" value="1"/>
</dbReference>
<gene>
    <name evidence="8" type="ORF">DIT68_02610</name>
</gene>
<evidence type="ECO:0000256" key="1">
    <source>
        <dbReference type="ARBA" id="ARBA00000971"/>
    </source>
</evidence>
<evidence type="ECO:0000259" key="7">
    <source>
        <dbReference type="PROSITE" id="PS50059"/>
    </source>
</evidence>
<dbReference type="RefSeq" id="WP_109358251.1">
    <property type="nucleotide sequence ID" value="NZ_QFRJ01000001.1"/>
</dbReference>
<dbReference type="PROSITE" id="PS51257">
    <property type="entry name" value="PROKAR_LIPOPROTEIN"/>
    <property type="match status" value="1"/>
</dbReference>
<dbReference type="InterPro" id="IPR001179">
    <property type="entry name" value="PPIase_FKBP_dom"/>
</dbReference>
<evidence type="ECO:0000256" key="4">
    <source>
        <dbReference type="ARBA" id="ARBA00023235"/>
    </source>
</evidence>
<feature type="domain" description="PPIase FKBP-type" evidence="7">
    <location>
        <begin position="86"/>
        <end position="173"/>
    </location>
</feature>
<keyword evidence="4 5" id="KW-0413">Isomerase</keyword>
<name>A0A2U2XH96_9FLAO</name>
<evidence type="ECO:0000313" key="9">
    <source>
        <dbReference type="Proteomes" id="UP000245370"/>
    </source>
</evidence>
<dbReference type="EMBL" id="QFRJ01000001">
    <property type="protein sequence ID" value="PWH87172.1"/>
    <property type="molecule type" value="Genomic_DNA"/>
</dbReference>
<protein>
    <recommendedName>
        <fullName evidence="6">Peptidyl-prolyl cis-trans isomerase</fullName>
        <ecNumber evidence="6">5.2.1.8</ecNumber>
    </recommendedName>
</protein>
<dbReference type="EC" id="5.2.1.8" evidence="6"/>
<evidence type="ECO:0000256" key="3">
    <source>
        <dbReference type="ARBA" id="ARBA00023110"/>
    </source>
</evidence>
<dbReference type="PANTHER" id="PTHR43811">
    <property type="entry name" value="FKBP-TYPE PEPTIDYL-PROLYL CIS-TRANS ISOMERASE FKPA"/>
    <property type="match status" value="1"/>
</dbReference>
<comment type="caution">
    <text evidence="8">The sequence shown here is derived from an EMBL/GenBank/DDBJ whole genome shotgun (WGS) entry which is preliminary data.</text>
</comment>
<dbReference type="PANTHER" id="PTHR43811:SF19">
    <property type="entry name" value="39 KDA FK506-BINDING NUCLEAR PROTEIN"/>
    <property type="match status" value="1"/>
</dbReference>